<keyword evidence="13" id="KW-1185">Reference proteome</keyword>
<dbReference type="EC" id="3.4.23.36" evidence="9"/>
<name>E8RUC7_ASTEC</name>
<dbReference type="GO" id="GO:0005886">
    <property type="term" value="C:plasma membrane"/>
    <property type="evidence" value="ECO:0007669"/>
    <property type="project" value="UniProtKB-SubCell"/>
</dbReference>
<dbReference type="GO" id="GO:0004190">
    <property type="term" value="F:aspartic-type endopeptidase activity"/>
    <property type="evidence" value="ECO:0007669"/>
    <property type="project" value="UniProtKB-UniRule"/>
</dbReference>
<dbReference type="HOGENOM" id="CLU_083252_4_3_5"/>
<keyword evidence="5 9" id="KW-0064">Aspartyl protease</keyword>
<keyword evidence="6 9" id="KW-0378">Hydrolase</keyword>
<evidence type="ECO:0000256" key="9">
    <source>
        <dbReference type="HAMAP-Rule" id="MF_00161"/>
    </source>
</evidence>
<feature type="transmembrane region" description="Helical" evidence="9">
    <location>
        <begin position="20"/>
        <end position="39"/>
    </location>
</feature>
<dbReference type="InterPro" id="IPR001872">
    <property type="entry name" value="Peptidase_A8"/>
</dbReference>
<dbReference type="UniPathway" id="UPA00665"/>
<keyword evidence="7 9" id="KW-1133">Transmembrane helix</keyword>
<evidence type="ECO:0000256" key="8">
    <source>
        <dbReference type="ARBA" id="ARBA00023136"/>
    </source>
</evidence>
<gene>
    <name evidence="9" type="primary">lspA</name>
    <name evidence="12" type="ordered locus">Astex_3466</name>
</gene>
<dbReference type="EMBL" id="CP002396">
    <property type="protein sequence ID" value="ADU15098.1"/>
    <property type="molecule type" value="Genomic_DNA"/>
</dbReference>
<feature type="active site" evidence="9">
    <location>
        <position position="139"/>
    </location>
</feature>
<evidence type="ECO:0000256" key="3">
    <source>
        <dbReference type="ARBA" id="ARBA00022670"/>
    </source>
</evidence>
<dbReference type="PRINTS" id="PR00781">
    <property type="entry name" value="LIPOSIGPTASE"/>
</dbReference>
<comment type="function">
    <text evidence="9 10">This protein specifically catalyzes the removal of signal peptides from prolipoproteins.</text>
</comment>
<evidence type="ECO:0000256" key="7">
    <source>
        <dbReference type="ARBA" id="ARBA00022989"/>
    </source>
</evidence>
<comment type="subcellular location">
    <subcellularLocation>
        <location evidence="9">Cell inner membrane</location>
        <topology evidence="9">Multi-pass membrane protein</topology>
    </subcellularLocation>
</comment>
<organism evidence="12 13">
    <name type="scientific">Asticcacaulis excentricus (strain ATCC 15261 / DSM 4724 / KCTC 12464 / NCIMB 9791 / VKM B-1370 / CB 48)</name>
    <dbReference type="NCBI Taxonomy" id="573065"/>
    <lineage>
        <taxon>Bacteria</taxon>
        <taxon>Pseudomonadati</taxon>
        <taxon>Pseudomonadota</taxon>
        <taxon>Alphaproteobacteria</taxon>
        <taxon>Caulobacterales</taxon>
        <taxon>Caulobacteraceae</taxon>
        <taxon>Asticcacaulis</taxon>
    </lineage>
</organism>
<dbReference type="AlphaFoldDB" id="E8RUC7"/>
<dbReference type="STRING" id="573065.Astex_3466"/>
<keyword evidence="8 9" id="KW-0472">Membrane</keyword>
<dbReference type="Pfam" id="PF01252">
    <property type="entry name" value="Peptidase_A8"/>
    <property type="match status" value="1"/>
</dbReference>
<evidence type="ECO:0000256" key="2">
    <source>
        <dbReference type="ARBA" id="ARBA00022475"/>
    </source>
</evidence>
<dbReference type="eggNOG" id="COG0597">
    <property type="taxonomic scope" value="Bacteria"/>
</dbReference>
<evidence type="ECO:0000256" key="10">
    <source>
        <dbReference type="RuleBase" id="RU000594"/>
    </source>
</evidence>
<accession>E8RUC7</accession>
<feature type="transmembrane region" description="Helical" evidence="9">
    <location>
        <begin position="112"/>
        <end position="134"/>
    </location>
</feature>
<reference evidence="13" key="1">
    <citation type="submission" date="2010-12" db="EMBL/GenBank/DDBJ databases">
        <title>Complete sequence of chromosome 2 of Asticcacaulis excentricus CB 48.</title>
        <authorList>
            <consortium name="US DOE Joint Genome Institute"/>
            <person name="Lucas S."/>
            <person name="Copeland A."/>
            <person name="Lapidus A."/>
            <person name="Cheng J.-F."/>
            <person name="Bruce D."/>
            <person name="Goodwin L."/>
            <person name="Pitluck S."/>
            <person name="Teshima H."/>
            <person name="Davenport K."/>
            <person name="Detter J.C."/>
            <person name="Han C."/>
            <person name="Tapia R."/>
            <person name="Land M."/>
            <person name="Hauser L."/>
            <person name="Jeffries C."/>
            <person name="Kyrpides N."/>
            <person name="Ivanova N."/>
            <person name="Ovchinnikova G."/>
            <person name="Brun Y.V."/>
            <person name="Woyke T."/>
        </authorList>
    </citation>
    <scope>NUCLEOTIDE SEQUENCE [LARGE SCALE GENOMIC DNA]</scope>
    <source>
        <strain evidence="13">ATCC 15261 / DSM 4724 / KCTC 12464 / NCIMB 9791 / VKM B-1370 / CB 48</strain>
    </source>
</reference>
<keyword evidence="12" id="KW-0449">Lipoprotein</keyword>
<dbReference type="PANTHER" id="PTHR33695:SF1">
    <property type="entry name" value="LIPOPROTEIN SIGNAL PEPTIDASE"/>
    <property type="match status" value="1"/>
</dbReference>
<comment type="catalytic activity">
    <reaction evidence="9 10">
        <text>Release of signal peptides from bacterial membrane prolipoproteins. Hydrolyzes -Xaa-Yaa-Zaa-|-(S,diacylglyceryl)Cys-, in which Xaa is hydrophobic (preferably Leu), and Yaa (Ala or Ser) and Zaa (Gly or Ala) have small, neutral side chains.</text>
        <dbReference type="EC" id="3.4.23.36"/>
    </reaction>
</comment>
<evidence type="ECO:0000313" key="13">
    <source>
        <dbReference type="Proteomes" id="UP000001492"/>
    </source>
</evidence>
<feature type="transmembrane region" description="Helical" evidence="9">
    <location>
        <begin position="46"/>
        <end position="65"/>
    </location>
</feature>
<evidence type="ECO:0000313" key="12">
    <source>
        <dbReference type="EMBL" id="ADU15098.1"/>
    </source>
</evidence>
<dbReference type="Proteomes" id="UP000001492">
    <property type="component" value="Chromosome 2"/>
</dbReference>
<dbReference type="HAMAP" id="MF_00161">
    <property type="entry name" value="LspA"/>
    <property type="match status" value="1"/>
</dbReference>
<dbReference type="GO" id="GO:0006508">
    <property type="term" value="P:proteolysis"/>
    <property type="evidence" value="ECO:0007669"/>
    <property type="project" value="UniProtKB-KW"/>
</dbReference>
<keyword evidence="3 9" id="KW-0645">Protease</keyword>
<evidence type="ECO:0000256" key="1">
    <source>
        <dbReference type="ARBA" id="ARBA00006139"/>
    </source>
</evidence>
<dbReference type="NCBIfam" id="TIGR00077">
    <property type="entry name" value="lspA"/>
    <property type="match status" value="1"/>
</dbReference>
<evidence type="ECO:0000256" key="5">
    <source>
        <dbReference type="ARBA" id="ARBA00022750"/>
    </source>
</evidence>
<keyword evidence="4 9" id="KW-0812">Transmembrane</keyword>
<comment type="pathway">
    <text evidence="9">Protein modification; lipoprotein biosynthesis (signal peptide cleavage).</text>
</comment>
<protein>
    <recommendedName>
        <fullName evidence="9">Lipoprotein signal peptidase</fullName>
        <ecNumber evidence="9">3.4.23.36</ecNumber>
    </recommendedName>
    <alternativeName>
        <fullName evidence="9">Prolipoprotein signal peptidase</fullName>
    </alternativeName>
    <alternativeName>
        <fullName evidence="9">Signal peptidase II</fullName>
        <shortName evidence="9">SPase II</shortName>
    </alternativeName>
</protein>
<proteinExistence type="inferred from homology"/>
<evidence type="ECO:0000256" key="6">
    <source>
        <dbReference type="ARBA" id="ARBA00022801"/>
    </source>
</evidence>
<evidence type="ECO:0000256" key="11">
    <source>
        <dbReference type="RuleBase" id="RU004181"/>
    </source>
</evidence>
<feature type="transmembrane region" description="Helical" evidence="9">
    <location>
        <begin position="154"/>
        <end position="173"/>
    </location>
</feature>
<keyword evidence="2 9" id="KW-1003">Cell membrane</keyword>
<feature type="active site" evidence="9">
    <location>
        <position position="156"/>
    </location>
</feature>
<dbReference type="KEGG" id="aex:Astex_3466"/>
<comment type="similarity">
    <text evidence="1 9 11">Belongs to the peptidase A8 family.</text>
</comment>
<feature type="transmembrane region" description="Helical" evidence="9">
    <location>
        <begin position="85"/>
        <end position="105"/>
    </location>
</feature>
<evidence type="ECO:0000256" key="4">
    <source>
        <dbReference type="ARBA" id="ARBA00022692"/>
    </source>
</evidence>
<keyword evidence="9" id="KW-0997">Cell inner membrane</keyword>
<dbReference type="PROSITE" id="PS00855">
    <property type="entry name" value="SPASE_II"/>
    <property type="match status" value="1"/>
</dbReference>
<dbReference type="PANTHER" id="PTHR33695">
    <property type="entry name" value="LIPOPROTEIN SIGNAL PEPTIDASE"/>
    <property type="match status" value="1"/>
</dbReference>
<sequence>MSGKSMTDLQTKLKTHFAPPHTTLLGRQMLLIGLIGLILDQISKNWILYGLQLPSLGQVKILPFFSFSMVWNKGVSFGFFHSEGIGRWLLTLFSLVVSAFLIDWVRRTNRRILGLGLALVAGGAIGNAIDRIIYGGVVDFLDFSGLGFPWVFNIADAAINIGVALLFIDVFFLNREESKQG</sequence>